<evidence type="ECO:0000313" key="12">
    <source>
        <dbReference type="Ensembl" id="ENSCCRP00020055358.1"/>
    </source>
</evidence>
<proteinExistence type="inferred from homology"/>
<keyword evidence="5" id="KW-0479">Metal-binding</keyword>
<evidence type="ECO:0000313" key="13">
    <source>
        <dbReference type="Proteomes" id="UP000694701"/>
    </source>
</evidence>
<feature type="chain" id="PRO_5034027061" description="exodeoxyribonuclease III" evidence="10">
    <location>
        <begin position="23"/>
        <end position="416"/>
    </location>
</feature>
<accession>A0A8C2FGH2</accession>
<comment type="similarity">
    <text evidence="3">Belongs to the DNA repair enzymes AP/ExoA family.</text>
</comment>
<keyword evidence="7" id="KW-0378">Hydrolase</keyword>
<dbReference type="Ensembl" id="ENSCCRT00020060905.1">
    <property type="protein sequence ID" value="ENSCCRP00020055358.1"/>
    <property type="gene ID" value="ENSCCRG00020025864.1"/>
</dbReference>
<dbReference type="SUPFAM" id="SSF56219">
    <property type="entry name" value="DNase I-like"/>
    <property type="match status" value="1"/>
</dbReference>
<evidence type="ECO:0000256" key="3">
    <source>
        <dbReference type="ARBA" id="ARBA00007092"/>
    </source>
</evidence>
<evidence type="ECO:0000256" key="6">
    <source>
        <dbReference type="ARBA" id="ARBA00022763"/>
    </source>
</evidence>
<evidence type="ECO:0000256" key="7">
    <source>
        <dbReference type="ARBA" id="ARBA00022801"/>
    </source>
</evidence>
<evidence type="ECO:0000256" key="4">
    <source>
        <dbReference type="ARBA" id="ARBA00012115"/>
    </source>
</evidence>
<evidence type="ECO:0000256" key="8">
    <source>
        <dbReference type="ARBA" id="ARBA00022842"/>
    </source>
</evidence>
<feature type="domain" description="Endonuclease/exonuclease/phosphatase" evidence="11">
    <location>
        <begin position="16"/>
        <end position="238"/>
    </location>
</feature>
<reference evidence="12" key="1">
    <citation type="submission" date="2025-08" db="UniProtKB">
        <authorList>
            <consortium name="Ensembl"/>
        </authorList>
    </citation>
    <scope>IDENTIFICATION</scope>
</reference>
<dbReference type="InterPro" id="IPR004808">
    <property type="entry name" value="AP_endonuc_1"/>
</dbReference>
<keyword evidence="10" id="KW-0732">Signal</keyword>
<evidence type="ECO:0000256" key="10">
    <source>
        <dbReference type="SAM" id="SignalP"/>
    </source>
</evidence>
<feature type="signal peptide" evidence="10">
    <location>
        <begin position="1"/>
        <end position="22"/>
    </location>
</feature>
<dbReference type="InterPro" id="IPR005135">
    <property type="entry name" value="Endo/exonuclease/phosphatase"/>
</dbReference>
<dbReference type="EC" id="3.1.11.2" evidence="4"/>
<dbReference type="GO" id="GO:0008081">
    <property type="term" value="F:phosphoric diester hydrolase activity"/>
    <property type="evidence" value="ECO:0007669"/>
    <property type="project" value="TreeGrafter"/>
</dbReference>
<keyword evidence="6" id="KW-0227">DNA damage</keyword>
<dbReference type="PANTHER" id="PTHR22748:SF26">
    <property type="entry name" value="ENDONUCLEASE_EXONUCLEASE_PHOSPHATASE DOMAIN-CONTAINING PROTEIN"/>
    <property type="match status" value="1"/>
</dbReference>
<dbReference type="Pfam" id="PF03372">
    <property type="entry name" value="Exo_endo_phos"/>
    <property type="match status" value="1"/>
</dbReference>
<dbReference type="InterPro" id="IPR036691">
    <property type="entry name" value="Endo/exonu/phosph_ase_sf"/>
</dbReference>
<name>A0A8C2FGH2_CYPCA</name>
<comment type="cofactor">
    <cofactor evidence="2">
        <name>Mg(2+)</name>
        <dbReference type="ChEBI" id="CHEBI:18420"/>
    </cofactor>
</comment>
<evidence type="ECO:0000256" key="1">
    <source>
        <dbReference type="ARBA" id="ARBA00000493"/>
    </source>
</evidence>
<dbReference type="GO" id="GO:0006284">
    <property type="term" value="P:base-excision repair"/>
    <property type="evidence" value="ECO:0007669"/>
    <property type="project" value="TreeGrafter"/>
</dbReference>
<dbReference type="GO" id="GO:0008311">
    <property type="term" value="F:double-stranded DNA 3'-5' DNA exonuclease activity"/>
    <property type="evidence" value="ECO:0007669"/>
    <property type="project" value="UniProtKB-EC"/>
</dbReference>
<keyword evidence="9" id="KW-0234">DNA repair</keyword>
<evidence type="ECO:0000256" key="5">
    <source>
        <dbReference type="ARBA" id="ARBA00022723"/>
    </source>
</evidence>
<sequence length="416" mass="49270">MGILWLLFYFMVLKIVTFNARGLMNVYKFEKVKELCRNEDVILLQETNWKENVMEDIRKRWEGELLVNNEEEKMGGGVAVLIRKDRGIKTKIIYNDKKGKCMVVEIEMEEDNFVLVNVHAPNGEKEKKIYFNVLADVIEKWGKVVIAGDFNTVFSKMDMANGMVFKSDGGRKELRSLMEEKNMIDVWRERNGKKKEFSRRQLVGNFMCQTRIDYFLSTRNLEGFIDGIFYKETTLSDHKMVLMTMDFKRQTKGPGVWILNTEVLKNESFKKEIEIILDGRKKDQMYMEDKRQWWENVKYDIKKYSMNYCNLLQKVKRTKEREIRRTLKEELNKNEVDVQKVIEIENTLRKIEEEKCKGAMLRSKAKYTVEGEKCSRFFFNLEKSRGRAETIKELKSRNGQVVSDTGGILKEVKSFY</sequence>
<comment type="catalytic activity">
    <reaction evidence="1">
        <text>Exonucleolytic cleavage in the 3'- to 5'-direction to yield nucleoside 5'-phosphates.</text>
        <dbReference type="EC" id="3.1.11.2"/>
    </reaction>
</comment>
<dbReference type="AlphaFoldDB" id="A0A8C2FGH2"/>
<evidence type="ECO:0000256" key="2">
    <source>
        <dbReference type="ARBA" id="ARBA00001946"/>
    </source>
</evidence>
<organism evidence="12 13">
    <name type="scientific">Cyprinus carpio</name>
    <name type="common">Common carp</name>
    <dbReference type="NCBI Taxonomy" id="7962"/>
    <lineage>
        <taxon>Eukaryota</taxon>
        <taxon>Metazoa</taxon>
        <taxon>Chordata</taxon>
        <taxon>Craniata</taxon>
        <taxon>Vertebrata</taxon>
        <taxon>Euteleostomi</taxon>
        <taxon>Actinopterygii</taxon>
        <taxon>Neopterygii</taxon>
        <taxon>Teleostei</taxon>
        <taxon>Ostariophysi</taxon>
        <taxon>Cypriniformes</taxon>
        <taxon>Cyprinidae</taxon>
        <taxon>Cyprininae</taxon>
        <taxon>Cyprinus</taxon>
    </lineage>
</organism>
<dbReference type="PANTHER" id="PTHR22748">
    <property type="entry name" value="AP ENDONUCLEASE"/>
    <property type="match status" value="1"/>
</dbReference>
<dbReference type="GO" id="GO:0005634">
    <property type="term" value="C:nucleus"/>
    <property type="evidence" value="ECO:0007669"/>
    <property type="project" value="TreeGrafter"/>
</dbReference>
<evidence type="ECO:0000256" key="9">
    <source>
        <dbReference type="ARBA" id="ARBA00023204"/>
    </source>
</evidence>
<dbReference type="CDD" id="cd09076">
    <property type="entry name" value="L1-EN"/>
    <property type="match status" value="1"/>
</dbReference>
<dbReference type="GO" id="GO:0046872">
    <property type="term" value="F:metal ion binding"/>
    <property type="evidence" value="ECO:0007669"/>
    <property type="project" value="UniProtKB-KW"/>
</dbReference>
<keyword evidence="8" id="KW-0460">Magnesium</keyword>
<dbReference type="Proteomes" id="UP000694701">
    <property type="component" value="Unplaced"/>
</dbReference>
<evidence type="ECO:0000259" key="11">
    <source>
        <dbReference type="Pfam" id="PF03372"/>
    </source>
</evidence>
<dbReference type="GO" id="GO:0003906">
    <property type="term" value="F:DNA-(apurinic or apyrimidinic site) endonuclease activity"/>
    <property type="evidence" value="ECO:0007669"/>
    <property type="project" value="TreeGrafter"/>
</dbReference>
<dbReference type="Gene3D" id="3.60.10.10">
    <property type="entry name" value="Endonuclease/exonuclease/phosphatase"/>
    <property type="match status" value="1"/>
</dbReference>
<protein>
    <recommendedName>
        <fullName evidence="4">exodeoxyribonuclease III</fullName>
        <ecNumber evidence="4">3.1.11.2</ecNumber>
    </recommendedName>
</protein>